<organism evidence="1 2">
    <name type="scientific">Cyclobacterium amurskyense</name>
    <dbReference type="NCBI Taxonomy" id="320787"/>
    <lineage>
        <taxon>Bacteria</taxon>
        <taxon>Pseudomonadati</taxon>
        <taxon>Bacteroidota</taxon>
        <taxon>Cytophagia</taxon>
        <taxon>Cytophagales</taxon>
        <taxon>Cyclobacteriaceae</taxon>
        <taxon>Cyclobacterium</taxon>
    </lineage>
</organism>
<protein>
    <submittedName>
        <fullName evidence="1">Uncharacterized protein</fullName>
    </submittedName>
</protein>
<dbReference type="RefSeq" id="WP_048640479.1">
    <property type="nucleotide sequence ID" value="NZ_CP012040.1"/>
</dbReference>
<dbReference type="KEGG" id="camu:CA2015_0525"/>
<dbReference type="OrthoDB" id="680224at2"/>
<evidence type="ECO:0000313" key="1">
    <source>
        <dbReference type="EMBL" id="AKP49992.1"/>
    </source>
</evidence>
<sequence>MSSLQALLPINEETLIITTDTLTSVDGDRSIQYLITSVYEQSPLIITEAQVLGEPNDNKLILTGKSELPFGNMEVDAMCTLELIEGQGQLFVQYTLPEDWKFSDSFQDLPTVTRLDKLDDPLPSPLDDLNLSSALINISSTTIEKGEASLSPGINFQADLEPDGFFYSVFNAYTDISIKLKLQGTINIFSDLSNLPVLDANEFPWSAETIPPGINLKAGLEISPLQLGDTLQLSANELRIYSPISGETFAEMPTYLPTVAFTGSLKIPSANNFDLEITILRLPGTEEASIVGDFSKTPIKNFKDLRDLMGLDNGNSFLPTELKDGDFGGLGVKSAYLNLVKDPSLSVSCVYVAIGMPNLNWEVWPNQFSIDKLSANFKVSDPFNNPEVEISLSGQLTLAGEEVEVNAIQENNEEGNLFTLTASTKEGIKIPLKQLLSSYADNIDIAVPTVSDLQIDNIGVVIAPKQYYSLSIAMAQEPKPWEIALWDLKLSFSELELFLKKSQSEAVSGNIHGTAMLGSASANFTEAPLDKPYLSLKANYNLPGDVELRGELPEVKIRDIVKWFSGKDSTEWMPSVLNDIAFEKSFLLITKEEECYNLALGTTIQAGASPPKDICRLAFVVQKAGADWGFAAGAEVHLDNLSVLLGEASGKAFTDKIGTLSDWIPVDKFTFAITSIKEPVFPDFASFQQPSLEASEEDGPQITLPSIPDRGKGFFLFVQSKFEKKDNNIKNRDIAIKNSLIDLLKIPEGTMIDAFLSYQKSEEGPEIQFGVGLTTYLMAKANKSPNLSHPYENVQFTGALMVEAEAEGTFGLSMSAQLKTLLPNISTENIIDFAEAVSADNKEETTRIINELIANQSKVKFNMEFELDASAEAVGLSMSGAMEPIDKPITIGPVQLGNLAAELGISINTETLVPLPPSMGFSAELTVGDGFYPFNFSFAFFVDGENPLKCMVAGSMSDLNIGDLYGSIFNQETINAVNAAAGTGIQQLDDLTIAVPDKLKMLGDISNAKVVQQKAREFEKLLTSEELISVLKTIEIVGTQEGRFTIPLEGSIPLADGLDKYDGTKIAKAFKAYGKLDSFPSASPELMIFTSKGSTENSRKWFVTEQAGGQDPIITHWQIIENEDKTLEVSKEPQFYFVPNPDGINIATLEYKQGFMLSGRLEFLSYFVDADIELVLDQGIKVDAEMSEIRLSNVPDNFFSIKAMDGLGEIGSAGGPKVSICTYKQPNANPKEFIDPHFYINGNLLLLNGTYGVYANVTSEGLVFHLLVENNLVHGDMYVLLKDAHFDAGGSLEILSISSISLGPLGKWQLPNRIQADTQIWANKDSFGLSFQFLITFAGTTYTLKTKEEESTASFENLVTSTEKKIEDLIRGLLTEAKYYAECFFDKTITGVDNVALVLVNEFKKTEVETAKILKNVGFTLDEVGKFLLGLPGMSAKLMFECLVSAGFEVLKVLKYIKSAFNLTEMQMLHLLKEARYNIMTSVGYIKDVFGLGAGQMIKLLHEAGYGIGEIIEVTRTVFGLNLNEMVGLLKAAELGYGLNEITSGLANSYGPTPELMKSALEGAGFAGDKVLGAMKATGKFGMDALNKAFDIGGEIKDKLNDWKDKLNPFD</sequence>
<proteinExistence type="predicted"/>
<accession>A0A0H4PP41</accession>
<dbReference type="EMBL" id="CP012040">
    <property type="protein sequence ID" value="AKP49992.1"/>
    <property type="molecule type" value="Genomic_DNA"/>
</dbReference>
<name>A0A0H4PP41_9BACT</name>
<reference evidence="1 2" key="1">
    <citation type="submission" date="2015-07" db="EMBL/GenBank/DDBJ databases">
        <authorList>
            <person name="Kim K.M."/>
        </authorList>
    </citation>
    <scope>NUCLEOTIDE SEQUENCE [LARGE SCALE GENOMIC DNA]</scope>
    <source>
        <strain evidence="1 2">KCTC 12363</strain>
    </source>
</reference>
<dbReference type="Proteomes" id="UP000036520">
    <property type="component" value="Chromosome"/>
</dbReference>
<evidence type="ECO:0000313" key="2">
    <source>
        <dbReference type="Proteomes" id="UP000036520"/>
    </source>
</evidence>
<gene>
    <name evidence="1" type="ORF">CA2015_0525</name>
</gene>
<keyword evidence="2" id="KW-1185">Reference proteome</keyword>